<evidence type="ECO:0000256" key="1">
    <source>
        <dbReference type="ARBA" id="ARBA00022723"/>
    </source>
</evidence>
<keyword evidence="1" id="KW-0479">Metal-binding</keyword>
<dbReference type="Pfam" id="PF00271">
    <property type="entry name" value="Helicase_C"/>
    <property type="match status" value="1"/>
</dbReference>
<dbReference type="GO" id="GO:0008270">
    <property type="term" value="F:zinc ion binding"/>
    <property type="evidence" value="ECO:0007669"/>
    <property type="project" value="UniProtKB-KW"/>
</dbReference>
<feature type="domain" description="Helicase ATP-binding" evidence="8">
    <location>
        <begin position="210"/>
        <end position="423"/>
    </location>
</feature>
<feature type="region of interest" description="Disordered" evidence="7">
    <location>
        <begin position="844"/>
        <end position="876"/>
    </location>
</feature>
<keyword evidence="6" id="KW-0067">ATP-binding</keyword>
<dbReference type="Gene3D" id="3.40.50.300">
    <property type="entry name" value="P-loop containing nucleotide triphosphate hydrolases"/>
    <property type="match status" value="1"/>
</dbReference>
<evidence type="ECO:0000313" key="11">
    <source>
        <dbReference type="Proteomes" id="UP001152300"/>
    </source>
</evidence>
<evidence type="ECO:0000259" key="8">
    <source>
        <dbReference type="PROSITE" id="PS51192"/>
    </source>
</evidence>
<dbReference type="Gene3D" id="3.30.40.10">
    <property type="entry name" value="Zinc/RING finger domain, C3HC4 (zinc finger)"/>
    <property type="match status" value="1"/>
</dbReference>
<evidence type="ECO:0000256" key="4">
    <source>
        <dbReference type="ARBA" id="ARBA00022801"/>
    </source>
</evidence>
<protein>
    <recommendedName>
        <fullName evidence="12">ISWI chromatin-remodeling complex ATPase ISW2</fullName>
    </recommendedName>
</protein>
<dbReference type="InterPro" id="IPR011011">
    <property type="entry name" value="Znf_FYVE_PHD"/>
</dbReference>
<evidence type="ECO:0000256" key="7">
    <source>
        <dbReference type="SAM" id="MobiDB-lite"/>
    </source>
</evidence>
<dbReference type="CDD" id="cd18793">
    <property type="entry name" value="SF2_C_SNF"/>
    <property type="match status" value="1"/>
</dbReference>
<dbReference type="InterPro" id="IPR027417">
    <property type="entry name" value="P-loop_NTPase"/>
</dbReference>
<evidence type="ECO:0008006" key="12">
    <source>
        <dbReference type="Google" id="ProtNLM"/>
    </source>
</evidence>
<feature type="region of interest" description="Disordered" evidence="7">
    <location>
        <begin position="745"/>
        <end position="764"/>
    </location>
</feature>
<dbReference type="SMART" id="SM00487">
    <property type="entry name" value="DEXDc"/>
    <property type="match status" value="1"/>
</dbReference>
<dbReference type="InterPro" id="IPR000330">
    <property type="entry name" value="SNF2_N"/>
</dbReference>
<evidence type="ECO:0000256" key="3">
    <source>
        <dbReference type="ARBA" id="ARBA00022771"/>
    </source>
</evidence>
<dbReference type="InterPro" id="IPR014001">
    <property type="entry name" value="Helicase_ATP-bd"/>
</dbReference>
<dbReference type="GO" id="GO:0016787">
    <property type="term" value="F:hydrolase activity"/>
    <property type="evidence" value="ECO:0007669"/>
    <property type="project" value="UniProtKB-KW"/>
</dbReference>
<reference evidence="10" key="1">
    <citation type="submission" date="2022-11" db="EMBL/GenBank/DDBJ databases">
        <title>Genome Resource of Sclerotinia nivalis Strain SnTB1, a Plant Pathogen Isolated from American Ginseng.</title>
        <authorList>
            <person name="Fan S."/>
        </authorList>
    </citation>
    <scope>NUCLEOTIDE SEQUENCE</scope>
    <source>
        <strain evidence="10">SnTB1</strain>
    </source>
</reference>
<sequence>MDHQQTPSQYGVIPRNSQYQLELEDIKGPSAATYPATQSRHATLSHNHQQPVERARFSQVIPENADDPQRDDDAISYSTPPAKRQMRDRKPNTPSNTTGNGGTPKKRAQISPTKSKPAKVFDTRAEIREEITSATLAQRKAFLIEKQNYFTPLLPQNNYIQKLITQNADLSEEEKAKLPAFVPYQQLEAQPKGIKATLKPYQLSGLSYMVYLYKNGVNGILGDDMGLGKTLQTLSLIQYLKENYPTSGKGKLQRPFLIVCPLSVLGSWMTETEKWTDLSVVRFHGGRDERSRLKHIIAGGTDKLGNLIPQATRKRKHHASRNSLGKDVIYLDSDDDIDEDNDAGVDLVITTYESYKSEQSWLKGIFVWRYIVLDEGQIIKNHASEVSRSLQGLKAEYRLLLSGTPLQNDLGELWSLFHFLYPEVFVEKTRDLFAKGFNLSKGDYIKDVLVASRHLLELIMLRRTKSSPGVDLGLPPMEEVLLLVPLSPLQKVWYERLIKKTDTAILHSLFDNSQEKTTSTSLALKSTSPEHSSDKKRTTWQSLMNLVIQLRKVCNHPYQFEDAEPDPYFPGQHLIEASGKFIVLEKLVAELVIKQKKKIIIFSGFTKMLDLVQELLVLKGGDGTVFNTCRIDGSTGRARRNLAIRMFTDLASNHNVFLISTRAGGLGLNLAAASEIILLDQDWNPQVTKQAIGRAYRIGLKNSLTVYQFVAQGTVEEQMIPRIAKKLYLSAKVTESMEDIYTQATPSSKGKANEIATGDSNEMPEMNTTQLMTLIRRGAAAISRPEIDVSKMLEWDWETTIKVCKDQAADLLVRKDVTDGSNVDEDEAEREWLAERERVQSRLFNGETIEDRRPKSSKSSEDFAPSSSRANRRIGKERTVMMGGYMVSKDSINNNQWEAVKTFSSANAKSSAPKREKKPDINSQKYCQVCKVEDDSPLIRCKVCPRVYHNECLTHIYQAKAQKFQFACSQHSCKDCKQKAGDVGGMLYRCRWCEKAQCEDCIDWKSFKPLGDTLTEFDLLGFAKAPSAFYIHCQGCTEKFEKDEGFKTLCEGFEKKWAGKSEKMNAVGEGMDVKTEMKGEEKIEDEGGANKPIIIEDDDDDVEVVVEMPVTAVMKPQSNVDFRNHRGHQGVQNGTADIQRQQATQSSNDSVSATPSRPKISNSVEAKSARRRTFMDRWNEPSVSQSLPENAPHRMGMNMVNGNNNDNGGGQAGPGGYATIGFGYSSMFNDPRQMAQSVGNYMVGAPAMRAPATDMEMVDAQYEYGRYNAQATNGAYFFAGVGRNGGGHGSLTNVPRHSGQPDPYYVSPYGVHAGGYGNMQNVPRQSGLPGQLQHHVSPQGTNPEGHGSVVNALRYSGQPQPITAPIVATPGRRDIEGAVTGRRRTFMDKRLDDSPLGDK</sequence>
<keyword evidence="5" id="KW-0862">Zinc</keyword>
<evidence type="ECO:0000256" key="2">
    <source>
        <dbReference type="ARBA" id="ARBA00022741"/>
    </source>
</evidence>
<dbReference type="PANTHER" id="PTHR10799">
    <property type="entry name" value="SNF2/RAD54 HELICASE FAMILY"/>
    <property type="match status" value="1"/>
</dbReference>
<dbReference type="PROSITE" id="PS51194">
    <property type="entry name" value="HELICASE_CTER"/>
    <property type="match status" value="1"/>
</dbReference>
<feature type="compositionally biased region" description="Polar residues" evidence="7">
    <location>
        <begin position="35"/>
        <end position="50"/>
    </location>
</feature>
<gene>
    <name evidence="10" type="ORF">OCU04_010619</name>
</gene>
<keyword evidence="11" id="KW-1185">Reference proteome</keyword>
<dbReference type="GO" id="GO:0005524">
    <property type="term" value="F:ATP binding"/>
    <property type="evidence" value="ECO:0007669"/>
    <property type="project" value="InterPro"/>
</dbReference>
<dbReference type="SUPFAM" id="SSF52540">
    <property type="entry name" value="P-loop containing nucleoside triphosphate hydrolases"/>
    <property type="match status" value="2"/>
</dbReference>
<organism evidence="10 11">
    <name type="scientific">Sclerotinia nivalis</name>
    <dbReference type="NCBI Taxonomy" id="352851"/>
    <lineage>
        <taxon>Eukaryota</taxon>
        <taxon>Fungi</taxon>
        <taxon>Dikarya</taxon>
        <taxon>Ascomycota</taxon>
        <taxon>Pezizomycotina</taxon>
        <taxon>Leotiomycetes</taxon>
        <taxon>Helotiales</taxon>
        <taxon>Sclerotiniaceae</taxon>
        <taxon>Sclerotinia</taxon>
    </lineage>
</organism>
<keyword evidence="2" id="KW-0547">Nucleotide-binding</keyword>
<keyword evidence="4" id="KW-0378">Hydrolase</keyword>
<name>A0A9X0ACK4_9HELO</name>
<dbReference type="InterPro" id="IPR038718">
    <property type="entry name" value="SNF2-like_sf"/>
</dbReference>
<dbReference type="Gene3D" id="3.40.50.10810">
    <property type="entry name" value="Tandem AAA-ATPase domain"/>
    <property type="match status" value="1"/>
</dbReference>
<proteinExistence type="predicted"/>
<feature type="region of interest" description="Disordered" evidence="7">
    <location>
        <begin position="28"/>
        <end position="119"/>
    </location>
</feature>
<dbReference type="OrthoDB" id="448448at2759"/>
<dbReference type="InterPro" id="IPR001650">
    <property type="entry name" value="Helicase_C-like"/>
</dbReference>
<dbReference type="EMBL" id="JAPEIS010000013">
    <property type="protein sequence ID" value="KAJ8060282.1"/>
    <property type="molecule type" value="Genomic_DNA"/>
</dbReference>
<dbReference type="SMART" id="SM00249">
    <property type="entry name" value="PHD"/>
    <property type="match status" value="1"/>
</dbReference>
<dbReference type="PROSITE" id="PS51192">
    <property type="entry name" value="HELICASE_ATP_BIND_1"/>
    <property type="match status" value="1"/>
</dbReference>
<dbReference type="Proteomes" id="UP001152300">
    <property type="component" value="Unassembled WGS sequence"/>
</dbReference>
<evidence type="ECO:0000259" key="9">
    <source>
        <dbReference type="PROSITE" id="PS51194"/>
    </source>
</evidence>
<accession>A0A9X0ACK4</accession>
<dbReference type="CDD" id="cd17919">
    <property type="entry name" value="DEXHc_Snf"/>
    <property type="match status" value="1"/>
</dbReference>
<feature type="region of interest" description="Disordered" evidence="7">
    <location>
        <begin position="1137"/>
        <end position="1172"/>
    </location>
</feature>
<dbReference type="Pfam" id="PF00176">
    <property type="entry name" value="SNF2-rel_dom"/>
    <property type="match status" value="1"/>
</dbReference>
<dbReference type="SUPFAM" id="SSF57903">
    <property type="entry name" value="FYVE/PHD zinc finger"/>
    <property type="match status" value="1"/>
</dbReference>
<evidence type="ECO:0000256" key="6">
    <source>
        <dbReference type="ARBA" id="ARBA00022840"/>
    </source>
</evidence>
<dbReference type="CDD" id="cd15566">
    <property type="entry name" value="PHD3_NSD"/>
    <property type="match status" value="1"/>
</dbReference>
<feature type="compositionally biased region" description="Basic and acidic residues" evidence="7">
    <location>
        <begin position="849"/>
        <end position="861"/>
    </location>
</feature>
<dbReference type="InterPro" id="IPR001965">
    <property type="entry name" value="Znf_PHD"/>
</dbReference>
<keyword evidence="3" id="KW-0863">Zinc-finger</keyword>
<feature type="domain" description="Helicase C-terminal" evidence="9">
    <location>
        <begin position="587"/>
        <end position="748"/>
    </location>
</feature>
<evidence type="ECO:0000313" key="10">
    <source>
        <dbReference type="EMBL" id="KAJ8060282.1"/>
    </source>
</evidence>
<comment type="caution">
    <text evidence="10">The sequence shown here is derived from an EMBL/GenBank/DDBJ whole genome shotgun (WGS) entry which is preliminary data.</text>
</comment>
<evidence type="ECO:0000256" key="5">
    <source>
        <dbReference type="ARBA" id="ARBA00022833"/>
    </source>
</evidence>
<dbReference type="InterPro" id="IPR013083">
    <property type="entry name" value="Znf_RING/FYVE/PHD"/>
</dbReference>
<dbReference type="InterPro" id="IPR049730">
    <property type="entry name" value="SNF2/RAD54-like_C"/>
</dbReference>
<feature type="compositionally biased region" description="Polar residues" evidence="7">
    <location>
        <begin position="1137"/>
        <end position="1165"/>
    </location>
</feature>
<dbReference type="SMART" id="SM00490">
    <property type="entry name" value="HELICc"/>
    <property type="match status" value="1"/>
</dbReference>